<dbReference type="PANTHER" id="PTHR38036">
    <property type="entry name" value="UPF0250 PROTEIN YBED"/>
    <property type="match status" value="1"/>
</dbReference>
<dbReference type="SUPFAM" id="SSF117991">
    <property type="entry name" value="YbeD/HP0495-like"/>
    <property type="match status" value="1"/>
</dbReference>
<name>A9KFW0_COXBN</name>
<gene>
    <name evidence="2" type="ordered locus">CBUD_1346</name>
</gene>
<dbReference type="GO" id="GO:0005829">
    <property type="term" value="C:cytosol"/>
    <property type="evidence" value="ECO:0007669"/>
    <property type="project" value="TreeGrafter"/>
</dbReference>
<protein>
    <submittedName>
        <fullName evidence="2">Uncharacterized protein</fullName>
    </submittedName>
</protein>
<evidence type="ECO:0000313" key="2">
    <source>
        <dbReference type="EMBL" id="ABS78245.1"/>
    </source>
</evidence>
<reference evidence="2 3" key="1">
    <citation type="journal article" date="2009" name="Infect. Immun.">
        <title>Comparative genomics reveal extensive transposon-mediated genomic plasticity and diversity among potential effector proteins within the genus Coxiella.</title>
        <authorList>
            <person name="Beare P.A."/>
            <person name="Unsworth N."/>
            <person name="Andoh M."/>
            <person name="Voth D.E."/>
            <person name="Omsland A."/>
            <person name="Gilk S.D."/>
            <person name="Williams K.P."/>
            <person name="Sobral B.W."/>
            <person name="Kupko J.J.III."/>
            <person name="Porcella S.F."/>
            <person name="Samuel J.E."/>
            <person name="Heinzen R.A."/>
        </authorList>
    </citation>
    <scope>NUCLEOTIDE SEQUENCE [LARGE SCALE GENOMIC DNA]</scope>
    <source>
        <strain evidence="2 3">Dugway 5J108-111</strain>
    </source>
</reference>
<dbReference type="EMBL" id="CP000733">
    <property type="protein sequence ID" value="ABS78245.1"/>
    <property type="molecule type" value="Genomic_DNA"/>
</dbReference>
<dbReference type="HOGENOM" id="CLU_161438_1_2_6"/>
<evidence type="ECO:0000256" key="1">
    <source>
        <dbReference type="ARBA" id="ARBA00008460"/>
    </source>
</evidence>
<sequence length="87" mass="10105">MMDNTNLIQFPCDFTLKVVGRANEKFEKGVLAIVRKHFPKFTDTYKKRLSRDAHFLALSITVHVESKLILDNLYQELCDSPFVIMTL</sequence>
<dbReference type="InterPro" id="IPR027471">
    <property type="entry name" value="YbeD-like_sf"/>
</dbReference>
<organism evidence="2 3">
    <name type="scientific">Coxiella burnetii (strain Dugway 5J108-111)</name>
    <dbReference type="NCBI Taxonomy" id="434922"/>
    <lineage>
        <taxon>Bacteria</taxon>
        <taxon>Pseudomonadati</taxon>
        <taxon>Pseudomonadota</taxon>
        <taxon>Gammaproteobacteria</taxon>
        <taxon>Legionellales</taxon>
        <taxon>Coxiellaceae</taxon>
        <taxon>Coxiella</taxon>
    </lineage>
</organism>
<dbReference type="Gene3D" id="3.30.70.260">
    <property type="match status" value="1"/>
</dbReference>
<dbReference type="KEGG" id="cbd:CBUD_1346"/>
<comment type="similarity">
    <text evidence="1">Belongs to the UPF0250 family.</text>
</comment>
<dbReference type="RefSeq" id="WP_005770832.1">
    <property type="nucleotide sequence ID" value="NC_009727.1"/>
</dbReference>
<proteinExistence type="inferred from homology"/>
<dbReference type="AlphaFoldDB" id="A9KFW0"/>
<accession>A9KFW0</accession>
<evidence type="ECO:0000313" key="3">
    <source>
        <dbReference type="Proteomes" id="UP000008555"/>
    </source>
</evidence>
<dbReference type="InterPro" id="IPR007454">
    <property type="entry name" value="UPF0250_YbeD-like"/>
</dbReference>
<dbReference type="PANTHER" id="PTHR38036:SF1">
    <property type="entry name" value="UPF0250 PROTEIN YBED"/>
    <property type="match status" value="1"/>
</dbReference>
<dbReference type="Proteomes" id="UP000008555">
    <property type="component" value="Chromosome"/>
</dbReference>
<dbReference type="Pfam" id="PF04359">
    <property type="entry name" value="DUF493"/>
    <property type="match status" value="1"/>
</dbReference>